<comment type="subcellular location">
    <subcellularLocation>
        <location evidence="1">Cell membrane</location>
    </subcellularLocation>
    <subcellularLocation>
        <location evidence="2">Membrane</location>
        <topology evidence="2">Single-pass type I membrane protein</topology>
    </subcellularLocation>
</comment>
<dbReference type="FunFam" id="3.30.200.20:FF:000112">
    <property type="entry name" value="Lectin-domain containing receptor kinase A4.3"/>
    <property type="match status" value="1"/>
</dbReference>
<proteinExistence type="inferred from homology"/>
<dbReference type="SUPFAM" id="SSF56112">
    <property type="entry name" value="Protein kinase-like (PK-like)"/>
    <property type="match status" value="1"/>
</dbReference>
<keyword evidence="8" id="KW-0808">Transferase</keyword>
<dbReference type="InterPro" id="IPR001220">
    <property type="entry name" value="Legume_lectin_dom"/>
</dbReference>
<name>A0A843TX07_COLES</name>
<protein>
    <recommendedName>
        <fullName evidence="5">non-specific serine/threonine protein kinase</fullName>
        <ecNumber evidence="5">2.7.11.1</ecNumber>
    </recommendedName>
</protein>
<evidence type="ECO:0000256" key="20">
    <source>
        <dbReference type="ARBA" id="ARBA00048977"/>
    </source>
</evidence>
<dbReference type="InterPro" id="IPR050528">
    <property type="entry name" value="L-type_Lectin-RKs"/>
</dbReference>
<reference evidence="25" key="1">
    <citation type="submission" date="2017-07" db="EMBL/GenBank/DDBJ databases">
        <title>Taro Niue Genome Assembly and Annotation.</title>
        <authorList>
            <person name="Atibalentja N."/>
            <person name="Keating K."/>
            <person name="Fields C.J."/>
        </authorList>
    </citation>
    <scope>NUCLEOTIDE SEQUENCE</scope>
    <source>
        <strain evidence="25">Niue_2</strain>
        <tissue evidence="25">Leaf</tissue>
    </source>
</reference>
<dbReference type="PROSITE" id="PS00107">
    <property type="entry name" value="PROTEIN_KINASE_ATP"/>
    <property type="match status" value="1"/>
</dbReference>
<dbReference type="PROSITE" id="PS50011">
    <property type="entry name" value="PROTEIN_KINASE_DOM"/>
    <property type="match status" value="1"/>
</dbReference>
<keyword evidence="15 22" id="KW-1133">Transmembrane helix</keyword>
<dbReference type="GO" id="GO:1901001">
    <property type="term" value="P:negative regulation of response to salt stress"/>
    <property type="evidence" value="ECO:0007669"/>
    <property type="project" value="UniProtKB-ARBA"/>
</dbReference>
<dbReference type="GO" id="GO:0005886">
    <property type="term" value="C:plasma membrane"/>
    <property type="evidence" value="ECO:0007669"/>
    <property type="project" value="UniProtKB-SubCell"/>
</dbReference>
<feature type="chain" id="PRO_5032452480" description="non-specific serine/threonine protein kinase" evidence="23">
    <location>
        <begin position="20"/>
        <end position="662"/>
    </location>
</feature>
<dbReference type="Proteomes" id="UP000652761">
    <property type="component" value="Unassembled WGS sequence"/>
</dbReference>
<evidence type="ECO:0000256" key="9">
    <source>
        <dbReference type="ARBA" id="ARBA00022692"/>
    </source>
</evidence>
<keyword evidence="14 21" id="KW-0067">ATP-binding</keyword>
<dbReference type="PANTHER" id="PTHR27007">
    <property type="match status" value="1"/>
</dbReference>
<dbReference type="GO" id="GO:0004674">
    <property type="term" value="F:protein serine/threonine kinase activity"/>
    <property type="evidence" value="ECO:0007669"/>
    <property type="project" value="UniProtKB-KW"/>
</dbReference>
<dbReference type="Pfam" id="PF00139">
    <property type="entry name" value="Lectin_legB"/>
    <property type="match status" value="1"/>
</dbReference>
<comment type="caution">
    <text evidence="25">The sequence shown here is derived from an EMBL/GenBank/DDBJ whole genome shotgun (WGS) entry which is preliminary data.</text>
</comment>
<dbReference type="InterPro" id="IPR013320">
    <property type="entry name" value="ConA-like_dom_sf"/>
</dbReference>
<evidence type="ECO:0000256" key="13">
    <source>
        <dbReference type="ARBA" id="ARBA00022777"/>
    </source>
</evidence>
<dbReference type="GO" id="GO:0030246">
    <property type="term" value="F:carbohydrate binding"/>
    <property type="evidence" value="ECO:0007669"/>
    <property type="project" value="UniProtKB-KW"/>
</dbReference>
<keyword evidence="11" id="KW-0430">Lectin</keyword>
<evidence type="ECO:0000256" key="6">
    <source>
        <dbReference type="ARBA" id="ARBA00022475"/>
    </source>
</evidence>
<evidence type="ECO:0000256" key="1">
    <source>
        <dbReference type="ARBA" id="ARBA00004236"/>
    </source>
</evidence>
<evidence type="ECO:0000256" key="10">
    <source>
        <dbReference type="ARBA" id="ARBA00022729"/>
    </source>
</evidence>
<evidence type="ECO:0000313" key="26">
    <source>
        <dbReference type="Proteomes" id="UP000652761"/>
    </source>
</evidence>
<evidence type="ECO:0000256" key="5">
    <source>
        <dbReference type="ARBA" id="ARBA00012513"/>
    </source>
</evidence>
<dbReference type="SUPFAM" id="SSF49899">
    <property type="entry name" value="Concanavalin A-like lectins/glucanases"/>
    <property type="match status" value="1"/>
</dbReference>
<dbReference type="Pfam" id="PF00069">
    <property type="entry name" value="Pkinase"/>
    <property type="match status" value="1"/>
</dbReference>
<sequence length="662" mass="73861">MVPRINLVWLLLLLLTTNCEEEGVSFNGFRGAGLSLNGSAVITSEGILRLTNPVSHQIGRAFYPRPLHFRSSKTGNVFSFSTTFVFVFVPENINGIGGHGTAFVISSTTDFHTATGTQFLGLFNKSNNGNSANRIFAVELDTIQNMEFGDIDDNHVGIDINSLRSNRSYSAGYFSDVDTSVFNNITLNSGEPMQVWVEYDSSKMQLNVTLSPMEVAKPSRPLLSSINNLSELVTETAYIGFSSSTGSFETSHYILGWNFQMNGIAQTFNLTTLPSLPPRRSNRKPKVVLIWVPIIAPISALLAAAAVVFVQYRRIKFAEVLDDWELELGSRRFSYKELYKATRGFGETQLLGVGGFGRVYRGIMPTSKVDVAVKRVAHDSKRGTREFIAEIASIGHLRHRNLVQLLGYCRRKRELLLVYDFMPNGSLDRFLFDHYHQPLNWAQRFHIIKDVASGLLYLHEEWEKTIIHRDVKASNVLLDSELNGRLGDFGLSRLYDHGEDPRTTNVVGTPGYIAPELLRTGKATKESDVFAFGAFLLEVACGKRPLQAAESGEDVVLVAWVLRNWRRGTILGCVDPRLSCDFVVEEAELVLKLGLLCSHHLPATRPSMKQTTLFMERAAQLPELAACYLDGDVVELLQKEVSHYRSMPSHSSSTDSMLFVGR</sequence>
<keyword evidence="6" id="KW-1003">Cell membrane</keyword>
<dbReference type="Gene3D" id="2.60.120.200">
    <property type="match status" value="1"/>
</dbReference>
<dbReference type="GO" id="GO:0005524">
    <property type="term" value="F:ATP binding"/>
    <property type="evidence" value="ECO:0007669"/>
    <property type="project" value="UniProtKB-UniRule"/>
</dbReference>
<evidence type="ECO:0000256" key="14">
    <source>
        <dbReference type="ARBA" id="ARBA00022840"/>
    </source>
</evidence>
<evidence type="ECO:0000256" key="16">
    <source>
        <dbReference type="ARBA" id="ARBA00023136"/>
    </source>
</evidence>
<evidence type="ECO:0000256" key="7">
    <source>
        <dbReference type="ARBA" id="ARBA00022527"/>
    </source>
</evidence>
<keyword evidence="17" id="KW-0675">Receptor</keyword>
<keyword evidence="16 22" id="KW-0472">Membrane</keyword>
<evidence type="ECO:0000256" key="15">
    <source>
        <dbReference type="ARBA" id="ARBA00022989"/>
    </source>
</evidence>
<dbReference type="InterPro" id="IPR017441">
    <property type="entry name" value="Protein_kinase_ATP_BS"/>
</dbReference>
<dbReference type="Gene3D" id="3.30.200.20">
    <property type="entry name" value="Phosphorylase Kinase, domain 1"/>
    <property type="match status" value="1"/>
</dbReference>
<dbReference type="Gene3D" id="1.10.510.10">
    <property type="entry name" value="Transferase(Phosphotransferase) domain 1"/>
    <property type="match status" value="1"/>
</dbReference>
<dbReference type="CDD" id="cd06899">
    <property type="entry name" value="lectin_legume_LecRK_Arcelin_ConA"/>
    <property type="match status" value="1"/>
</dbReference>
<comment type="catalytic activity">
    <reaction evidence="20">
        <text>L-seryl-[protein] + ATP = O-phospho-L-seryl-[protein] + ADP + H(+)</text>
        <dbReference type="Rhea" id="RHEA:17989"/>
        <dbReference type="Rhea" id="RHEA-COMP:9863"/>
        <dbReference type="Rhea" id="RHEA-COMP:11604"/>
        <dbReference type="ChEBI" id="CHEBI:15378"/>
        <dbReference type="ChEBI" id="CHEBI:29999"/>
        <dbReference type="ChEBI" id="CHEBI:30616"/>
        <dbReference type="ChEBI" id="CHEBI:83421"/>
        <dbReference type="ChEBI" id="CHEBI:456216"/>
        <dbReference type="EC" id="2.7.11.1"/>
    </reaction>
    <physiologicalReaction direction="left-to-right" evidence="20">
        <dbReference type="Rhea" id="RHEA:17990"/>
    </physiologicalReaction>
</comment>
<feature type="binding site" evidence="21">
    <location>
        <position position="374"/>
    </location>
    <ligand>
        <name>ATP</name>
        <dbReference type="ChEBI" id="CHEBI:30616"/>
    </ligand>
</feature>
<dbReference type="FunFam" id="2.60.120.200:FF:000051">
    <property type="entry name" value="L-type lectin-domain containing receptor kinase V.9"/>
    <property type="match status" value="1"/>
</dbReference>
<feature type="domain" description="Protein kinase" evidence="24">
    <location>
        <begin position="345"/>
        <end position="615"/>
    </location>
</feature>
<evidence type="ECO:0000256" key="22">
    <source>
        <dbReference type="SAM" id="Phobius"/>
    </source>
</evidence>
<comment type="similarity">
    <text evidence="4">In the C-terminal section; belongs to the protein kinase superfamily. Ser/Thr protein kinase family.</text>
</comment>
<dbReference type="CDD" id="cd14066">
    <property type="entry name" value="STKc_IRAK"/>
    <property type="match status" value="1"/>
</dbReference>
<evidence type="ECO:0000256" key="12">
    <source>
        <dbReference type="ARBA" id="ARBA00022741"/>
    </source>
</evidence>
<evidence type="ECO:0000256" key="4">
    <source>
        <dbReference type="ARBA" id="ARBA00010217"/>
    </source>
</evidence>
<evidence type="ECO:0000256" key="2">
    <source>
        <dbReference type="ARBA" id="ARBA00004479"/>
    </source>
</evidence>
<evidence type="ECO:0000256" key="23">
    <source>
        <dbReference type="SAM" id="SignalP"/>
    </source>
</evidence>
<keyword evidence="10 23" id="KW-0732">Signal</keyword>
<dbReference type="OrthoDB" id="543442at2759"/>
<dbReference type="InterPro" id="IPR011009">
    <property type="entry name" value="Kinase-like_dom_sf"/>
</dbReference>
<gene>
    <name evidence="25" type="ORF">Taro_006312</name>
</gene>
<comment type="similarity">
    <text evidence="3">In the N-terminal section; belongs to the leguminous lectin family.</text>
</comment>
<evidence type="ECO:0000259" key="24">
    <source>
        <dbReference type="PROSITE" id="PS50011"/>
    </source>
</evidence>
<evidence type="ECO:0000256" key="18">
    <source>
        <dbReference type="ARBA" id="ARBA00023180"/>
    </source>
</evidence>
<organism evidence="25 26">
    <name type="scientific">Colocasia esculenta</name>
    <name type="common">Wild taro</name>
    <name type="synonym">Arum esculentum</name>
    <dbReference type="NCBI Taxonomy" id="4460"/>
    <lineage>
        <taxon>Eukaryota</taxon>
        <taxon>Viridiplantae</taxon>
        <taxon>Streptophyta</taxon>
        <taxon>Embryophyta</taxon>
        <taxon>Tracheophyta</taxon>
        <taxon>Spermatophyta</taxon>
        <taxon>Magnoliopsida</taxon>
        <taxon>Liliopsida</taxon>
        <taxon>Araceae</taxon>
        <taxon>Aroideae</taxon>
        <taxon>Colocasieae</taxon>
        <taxon>Colocasia</taxon>
    </lineage>
</organism>
<keyword evidence="9 22" id="KW-0812">Transmembrane</keyword>
<keyword evidence="13" id="KW-0418">Kinase</keyword>
<dbReference type="AlphaFoldDB" id="A0A843TX07"/>
<comment type="catalytic activity">
    <reaction evidence="19">
        <text>L-threonyl-[protein] + ATP = O-phospho-L-threonyl-[protein] + ADP + H(+)</text>
        <dbReference type="Rhea" id="RHEA:46608"/>
        <dbReference type="Rhea" id="RHEA-COMP:11060"/>
        <dbReference type="Rhea" id="RHEA-COMP:11605"/>
        <dbReference type="ChEBI" id="CHEBI:15378"/>
        <dbReference type="ChEBI" id="CHEBI:30013"/>
        <dbReference type="ChEBI" id="CHEBI:30616"/>
        <dbReference type="ChEBI" id="CHEBI:61977"/>
        <dbReference type="ChEBI" id="CHEBI:456216"/>
        <dbReference type="EC" id="2.7.11.1"/>
    </reaction>
    <physiologicalReaction direction="left-to-right" evidence="19">
        <dbReference type="Rhea" id="RHEA:46609"/>
    </physiologicalReaction>
</comment>
<dbReference type="PROSITE" id="PS00108">
    <property type="entry name" value="PROTEIN_KINASE_ST"/>
    <property type="match status" value="1"/>
</dbReference>
<dbReference type="EC" id="2.7.11.1" evidence="5"/>
<dbReference type="EMBL" id="NMUH01000185">
    <property type="protein sequence ID" value="MQL73953.1"/>
    <property type="molecule type" value="Genomic_DNA"/>
</dbReference>
<keyword evidence="12 21" id="KW-0547">Nucleotide-binding</keyword>
<keyword evidence="18" id="KW-0325">Glycoprotein</keyword>
<dbReference type="SMART" id="SM00220">
    <property type="entry name" value="S_TKc"/>
    <property type="match status" value="1"/>
</dbReference>
<evidence type="ECO:0000256" key="21">
    <source>
        <dbReference type="PROSITE-ProRule" id="PRU10141"/>
    </source>
</evidence>
<feature type="transmembrane region" description="Helical" evidence="22">
    <location>
        <begin position="288"/>
        <end position="310"/>
    </location>
</feature>
<dbReference type="FunFam" id="1.10.510.10:FF:000517">
    <property type="entry name" value="Putative receptor kinase Lecrk"/>
    <property type="match status" value="1"/>
</dbReference>
<keyword evidence="26" id="KW-1185">Reference proteome</keyword>
<evidence type="ECO:0000256" key="8">
    <source>
        <dbReference type="ARBA" id="ARBA00022679"/>
    </source>
</evidence>
<dbReference type="InterPro" id="IPR000719">
    <property type="entry name" value="Prot_kinase_dom"/>
</dbReference>
<evidence type="ECO:0000256" key="3">
    <source>
        <dbReference type="ARBA" id="ARBA00008536"/>
    </source>
</evidence>
<evidence type="ECO:0000256" key="11">
    <source>
        <dbReference type="ARBA" id="ARBA00022734"/>
    </source>
</evidence>
<evidence type="ECO:0000256" key="17">
    <source>
        <dbReference type="ARBA" id="ARBA00023170"/>
    </source>
</evidence>
<keyword evidence="7" id="KW-0723">Serine/threonine-protein kinase</keyword>
<feature type="signal peptide" evidence="23">
    <location>
        <begin position="1"/>
        <end position="19"/>
    </location>
</feature>
<dbReference type="InterPro" id="IPR008271">
    <property type="entry name" value="Ser/Thr_kinase_AS"/>
</dbReference>
<evidence type="ECO:0000256" key="19">
    <source>
        <dbReference type="ARBA" id="ARBA00048659"/>
    </source>
</evidence>
<accession>A0A843TX07</accession>
<evidence type="ECO:0000313" key="25">
    <source>
        <dbReference type="EMBL" id="MQL73953.1"/>
    </source>
</evidence>